<dbReference type="EMBL" id="MBQG01000001">
    <property type="protein sequence ID" value="OHX57171.1"/>
    <property type="molecule type" value="Genomic_DNA"/>
</dbReference>
<evidence type="ECO:0000313" key="1">
    <source>
        <dbReference type="EMBL" id="OHX57171.1"/>
    </source>
</evidence>
<sequence>MTGKLIHDEGRVEWQPRTHYGYLDQHTQLQPGRTIRETLQDAFLKLYKKEEELNEIAMKMGDADADLEALMKRWLQRRMRWMPGTFIHLTED</sequence>
<protein>
    <submittedName>
        <fullName evidence="1">Uncharacterized protein</fullName>
    </submittedName>
</protein>
<organism evidence="1 2">
    <name type="scientific">Planococcus salinarum</name>
    <dbReference type="NCBI Taxonomy" id="622695"/>
    <lineage>
        <taxon>Bacteria</taxon>
        <taxon>Bacillati</taxon>
        <taxon>Bacillota</taxon>
        <taxon>Bacilli</taxon>
        <taxon>Bacillales</taxon>
        <taxon>Caryophanaceae</taxon>
        <taxon>Planococcus</taxon>
    </lineage>
</organism>
<proteinExistence type="predicted"/>
<evidence type="ECO:0000313" key="2">
    <source>
        <dbReference type="Proteomes" id="UP000242153"/>
    </source>
</evidence>
<dbReference type="Proteomes" id="UP000242153">
    <property type="component" value="Unassembled WGS sequence"/>
</dbReference>
<dbReference type="Gene3D" id="3.40.50.300">
    <property type="entry name" value="P-loop containing nucleotide triphosphate hydrolases"/>
    <property type="match status" value="1"/>
</dbReference>
<keyword evidence="2" id="KW-1185">Reference proteome</keyword>
<reference evidence="1" key="1">
    <citation type="submission" date="2016-07" db="EMBL/GenBank/DDBJ databases">
        <title>Draft genome Planococcus salivarum.</title>
        <authorList>
            <person name="See-Too W.S."/>
        </authorList>
    </citation>
    <scope>NUCLEOTIDE SEQUENCE [LARGE SCALE GENOMIC DNA]</scope>
    <source>
        <strain evidence="1">DSM 23820</strain>
    </source>
</reference>
<gene>
    <name evidence="1" type="ORF">BB776_00005</name>
</gene>
<dbReference type="InterPro" id="IPR027417">
    <property type="entry name" value="P-loop_NTPase"/>
</dbReference>
<comment type="caution">
    <text evidence="1">The sequence shown here is derived from an EMBL/GenBank/DDBJ whole genome shotgun (WGS) entry which is preliminary data.</text>
</comment>
<name>A0ABX3D2E0_9BACL</name>
<accession>A0ABX3D2E0</accession>